<sequence>MADLFDTAAQASDGHPARNRPLADRLRPAALDEVIGQDQILGPDAPLGAMLAAGSLGSLILWGPPGVGKTTIARLLADATDLHFVQISAIFTGVPDLKKVFEAARIRRQNGQGTLLFVDEIHRFNKAQQDGFLPHMEDGTILLVGATTENPSFELNAALLSRAQVLVLERLTPADLELLTQRAERELGRKLPLTGAGRDALHEMADGDGRALLNLIEQVAAWKTDAPLDPEALGKRLMRRATKYDKSGDEHYNLISALHKSVRGSDPDAALYWLARMLAGGEDPRYLARRITRMAIEDIGLADPQAQAHCLHAWEVYERLGSPEGELALAQAVTYLALAPKSNAAYAGFKAAMKLAKQTGSTPPPKHILNAPTGLMKEQGYGAGYAYDHDAEDGFSGQNYFPEDVKRPVLFAPVERGFERELKKRLDYFAKLRMQRGGN</sequence>
<feature type="region of interest" description="Disordered" evidence="6">
    <location>
        <begin position="1"/>
        <end position="22"/>
    </location>
</feature>
<evidence type="ECO:0000256" key="2">
    <source>
        <dbReference type="ARBA" id="ARBA00008959"/>
    </source>
</evidence>
<dbReference type="CDD" id="cd18139">
    <property type="entry name" value="HLD_clamp_RarA"/>
    <property type="match status" value="1"/>
</dbReference>
<proteinExistence type="inferred from homology"/>
<dbReference type="PANTHER" id="PTHR13779">
    <property type="entry name" value="WERNER HELICASE-INTERACTING PROTEIN 1 FAMILY MEMBER"/>
    <property type="match status" value="1"/>
</dbReference>
<dbReference type="Pfam" id="PF00004">
    <property type="entry name" value="AAA"/>
    <property type="match status" value="1"/>
</dbReference>
<name>A0ABT7FE91_9RHOB</name>
<evidence type="ECO:0000256" key="6">
    <source>
        <dbReference type="SAM" id="MobiDB-lite"/>
    </source>
</evidence>
<dbReference type="Pfam" id="PF16193">
    <property type="entry name" value="AAA_assoc_2"/>
    <property type="match status" value="1"/>
</dbReference>
<keyword evidence="9" id="KW-1185">Reference proteome</keyword>
<evidence type="ECO:0000256" key="3">
    <source>
        <dbReference type="ARBA" id="ARBA00020776"/>
    </source>
</evidence>
<dbReference type="InterPro" id="IPR051314">
    <property type="entry name" value="AAA_ATPase_RarA/MGS1/WRNIP1"/>
</dbReference>
<dbReference type="EMBL" id="JASNJE010000009">
    <property type="protein sequence ID" value="MDK3073429.1"/>
    <property type="molecule type" value="Genomic_DNA"/>
</dbReference>
<dbReference type="SUPFAM" id="SSF48019">
    <property type="entry name" value="post-AAA+ oligomerization domain-like"/>
    <property type="match status" value="1"/>
</dbReference>
<dbReference type="SMART" id="SM00382">
    <property type="entry name" value="AAA"/>
    <property type="match status" value="1"/>
</dbReference>
<dbReference type="Proteomes" id="UP001227126">
    <property type="component" value="Unassembled WGS sequence"/>
</dbReference>
<dbReference type="RefSeq" id="WP_284485366.1">
    <property type="nucleotide sequence ID" value="NZ_JASNJE010000009.1"/>
</dbReference>
<dbReference type="Pfam" id="PF12002">
    <property type="entry name" value="MgsA_C"/>
    <property type="match status" value="1"/>
</dbReference>
<keyword evidence="5" id="KW-0067">ATP-binding</keyword>
<gene>
    <name evidence="8" type="ORF">QO034_09930</name>
</gene>
<dbReference type="InterPro" id="IPR027417">
    <property type="entry name" value="P-loop_NTPase"/>
</dbReference>
<comment type="caution">
    <text evidence="8">The sequence shown here is derived from an EMBL/GenBank/DDBJ whole genome shotgun (WGS) entry which is preliminary data.</text>
</comment>
<evidence type="ECO:0000313" key="9">
    <source>
        <dbReference type="Proteomes" id="UP001227126"/>
    </source>
</evidence>
<accession>A0ABT7FE91</accession>
<evidence type="ECO:0000313" key="8">
    <source>
        <dbReference type="EMBL" id="MDK3073429.1"/>
    </source>
</evidence>
<evidence type="ECO:0000256" key="4">
    <source>
        <dbReference type="ARBA" id="ARBA00022741"/>
    </source>
</evidence>
<dbReference type="Gene3D" id="1.20.272.10">
    <property type="match status" value="1"/>
</dbReference>
<feature type="domain" description="AAA+ ATPase" evidence="7">
    <location>
        <begin position="55"/>
        <end position="172"/>
    </location>
</feature>
<dbReference type="InterPro" id="IPR003593">
    <property type="entry name" value="AAA+_ATPase"/>
</dbReference>
<evidence type="ECO:0000259" key="7">
    <source>
        <dbReference type="SMART" id="SM00382"/>
    </source>
</evidence>
<reference evidence="8 9" key="1">
    <citation type="submission" date="2023-05" db="EMBL/GenBank/DDBJ databases">
        <title>Sedimentitalea sp. nov. JM2-8.</title>
        <authorList>
            <person name="Huang J."/>
        </authorList>
    </citation>
    <scope>NUCLEOTIDE SEQUENCE [LARGE SCALE GENOMIC DNA]</scope>
    <source>
        <strain evidence="8 9">JM2-8</strain>
    </source>
</reference>
<dbReference type="Gene3D" id="1.10.3710.10">
    <property type="entry name" value="DNA polymerase III clamp loader subunits, C-terminal domain"/>
    <property type="match status" value="1"/>
</dbReference>
<dbReference type="SUPFAM" id="SSF52540">
    <property type="entry name" value="P-loop containing nucleoside triphosphate hydrolases"/>
    <property type="match status" value="1"/>
</dbReference>
<comment type="similarity">
    <text evidence="2">Belongs to the AAA ATPase family. RarA/MGS1/WRNIP1 subfamily.</text>
</comment>
<dbReference type="InterPro" id="IPR021886">
    <property type="entry name" value="MgsA_C"/>
</dbReference>
<dbReference type="Gene3D" id="3.40.50.300">
    <property type="entry name" value="P-loop containing nucleotide triphosphate hydrolases"/>
    <property type="match status" value="1"/>
</dbReference>
<evidence type="ECO:0000256" key="5">
    <source>
        <dbReference type="ARBA" id="ARBA00022840"/>
    </source>
</evidence>
<evidence type="ECO:0000256" key="1">
    <source>
        <dbReference type="ARBA" id="ARBA00002393"/>
    </source>
</evidence>
<dbReference type="InterPro" id="IPR008921">
    <property type="entry name" value="DNA_pol3_clamp-load_cplx_C"/>
</dbReference>
<organism evidence="8 9">
    <name type="scientific">Sedimentitalea xiamensis</name>
    <dbReference type="NCBI Taxonomy" id="3050037"/>
    <lineage>
        <taxon>Bacteria</taxon>
        <taxon>Pseudomonadati</taxon>
        <taxon>Pseudomonadota</taxon>
        <taxon>Alphaproteobacteria</taxon>
        <taxon>Rhodobacterales</taxon>
        <taxon>Paracoccaceae</taxon>
        <taxon>Sedimentitalea</taxon>
    </lineage>
</organism>
<dbReference type="PANTHER" id="PTHR13779:SF7">
    <property type="entry name" value="ATPASE WRNIP1"/>
    <property type="match status" value="1"/>
</dbReference>
<dbReference type="CDD" id="cd00009">
    <property type="entry name" value="AAA"/>
    <property type="match status" value="1"/>
</dbReference>
<protein>
    <recommendedName>
        <fullName evidence="3">Replication-associated recombination protein A</fullName>
    </recommendedName>
</protein>
<comment type="function">
    <text evidence="1">DNA-dependent ATPase that plays important roles in cellular responses to stalled DNA replication processes.</text>
</comment>
<keyword evidence="4" id="KW-0547">Nucleotide-binding</keyword>
<dbReference type="InterPro" id="IPR003959">
    <property type="entry name" value="ATPase_AAA_core"/>
</dbReference>
<dbReference type="InterPro" id="IPR032423">
    <property type="entry name" value="AAA_assoc_2"/>
</dbReference>